<accession>A0ACB7FW70</accession>
<organism evidence="1 2">
    <name type="scientific">Candida africana</name>
    <dbReference type="NCBI Taxonomy" id="241526"/>
    <lineage>
        <taxon>Eukaryota</taxon>
        <taxon>Fungi</taxon>
        <taxon>Dikarya</taxon>
        <taxon>Ascomycota</taxon>
        <taxon>Saccharomycotina</taxon>
        <taxon>Pichiomycetes</taxon>
        <taxon>Debaryomycetaceae</taxon>
        <taxon>Candida/Lodderomyces clade</taxon>
        <taxon>Candida</taxon>
    </lineage>
</organism>
<dbReference type="EMBL" id="JAENJO010000001">
    <property type="protein sequence ID" value="KAG8204963.1"/>
    <property type="molecule type" value="Genomic_DNA"/>
</dbReference>
<evidence type="ECO:0000313" key="1">
    <source>
        <dbReference type="EMBL" id="KAG8204963.1"/>
    </source>
</evidence>
<keyword evidence="2" id="KW-1185">Reference proteome</keyword>
<sequence length="182" mass="20608">MIRTLLRPTSLRPTSLRLVTPTFRSFSTFSTRFQLIDKDSHAYKYLYEKTPVVTKFTEDHEWVHLYDDDSAFVGITQYAAQALGDVTFVDLPEVGDHLELNETLGSVESVKSSADVYSPVDGEVVGVNLKLESEPGILNHDPTKGGWIVHIKLDDPTQVTKSETLMSEEQYKKFLEEEEEGH</sequence>
<proteinExistence type="predicted"/>
<name>A0ACB7FW70_9ASCO</name>
<dbReference type="Proteomes" id="UP000742417">
    <property type="component" value="Unassembled WGS sequence"/>
</dbReference>
<protein>
    <submittedName>
        <fullName evidence="1">Uncharacterized protein</fullName>
    </submittedName>
</protein>
<comment type="caution">
    <text evidence="1">The sequence shown here is derived from an EMBL/GenBank/DDBJ whole genome shotgun (WGS) entry which is preliminary data.</text>
</comment>
<reference evidence="1" key="1">
    <citation type="submission" date="2020-12" db="EMBL/GenBank/DDBJ databases">
        <title>Draft Genome of Candida africana.</title>
        <authorList>
            <person name="Ayanbimpe G.M."/>
            <person name="Enweani I.B."/>
            <person name="Aguiyi J.C."/>
            <person name="Nnadi U.P."/>
            <person name="Izam Y."/>
            <person name="Ubani A."/>
            <person name="Ngene A.C."/>
        </authorList>
    </citation>
    <scope>NUCLEOTIDE SEQUENCE</scope>
    <source>
        <strain evidence="1">CEC4854</strain>
    </source>
</reference>
<feature type="non-terminal residue" evidence="1">
    <location>
        <position position="1"/>
    </location>
</feature>
<evidence type="ECO:0000313" key="2">
    <source>
        <dbReference type="Proteomes" id="UP000742417"/>
    </source>
</evidence>
<gene>
    <name evidence="1" type="ORF">GWM34_00772</name>
</gene>